<feature type="domain" description="Plastid lipid-associated protein/fibrillin conserved" evidence="4">
    <location>
        <begin position="82"/>
        <end position="307"/>
    </location>
</feature>
<sequence>MKLSSLTLCILAIGSSQLVSPCHGFLSPSLAAAMRCTDITQQRGPFSLAAATDEEDSSSLTATRFVEAVPMLSSVTDPEAIRLRDELLQLAEDTNKGFSSTPSQKKRASEIIAELAKYNPTPEPALPYYTDNKNDNDNTTPAISLAGKWDLIYTDAPDITSLDTSRNPLATAKLGRIGQECDPPFIKNVIEWKKPDWVDQLPLPFAGDKESRILQKVCTKATASPDNPMLVNLEVAGIDLVAPPKSNGSSGSSKPLQEAIEDEGLPVGILRNNPLELRGPLTAPFGQFEILYLDEEMRIIRTGQNYLAVNVPAKDDWF</sequence>
<gene>
    <name evidence="5" type="ORF">SEMRO_178_G077960.1</name>
</gene>
<evidence type="ECO:0000313" key="6">
    <source>
        <dbReference type="Proteomes" id="UP001153069"/>
    </source>
</evidence>
<protein>
    <recommendedName>
        <fullName evidence="4">Plastid lipid-associated protein/fibrillin conserved domain-containing protein</fullName>
    </recommendedName>
</protein>
<accession>A0A9N8DJI5</accession>
<dbReference type="Pfam" id="PF04755">
    <property type="entry name" value="PAP_fibrillin"/>
    <property type="match status" value="1"/>
</dbReference>
<evidence type="ECO:0000256" key="1">
    <source>
        <dbReference type="ARBA" id="ARBA00004474"/>
    </source>
</evidence>
<dbReference type="EMBL" id="CAICTM010000177">
    <property type="protein sequence ID" value="CAB9503842.1"/>
    <property type="molecule type" value="Genomic_DNA"/>
</dbReference>
<feature type="signal peptide" evidence="3">
    <location>
        <begin position="1"/>
        <end position="24"/>
    </location>
</feature>
<dbReference type="OrthoDB" id="199943at2759"/>
<comment type="caution">
    <text evidence="5">The sequence shown here is derived from an EMBL/GenBank/DDBJ whole genome shotgun (WGS) entry which is preliminary data.</text>
</comment>
<keyword evidence="2" id="KW-0934">Plastid</keyword>
<dbReference type="InterPro" id="IPR039633">
    <property type="entry name" value="PAP"/>
</dbReference>
<dbReference type="AlphaFoldDB" id="A0A9N8DJI5"/>
<evidence type="ECO:0000256" key="3">
    <source>
        <dbReference type="SAM" id="SignalP"/>
    </source>
</evidence>
<keyword evidence="3" id="KW-0732">Signal</keyword>
<evidence type="ECO:0000256" key="2">
    <source>
        <dbReference type="ARBA" id="ARBA00022640"/>
    </source>
</evidence>
<reference evidence="5" key="1">
    <citation type="submission" date="2020-06" db="EMBL/GenBank/DDBJ databases">
        <authorList>
            <consortium name="Plant Systems Biology data submission"/>
        </authorList>
    </citation>
    <scope>NUCLEOTIDE SEQUENCE</scope>
    <source>
        <strain evidence="5">D6</strain>
    </source>
</reference>
<dbReference type="GO" id="GO:0009536">
    <property type="term" value="C:plastid"/>
    <property type="evidence" value="ECO:0007669"/>
    <property type="project" value="UniProtKB-SubCell"/>
</dbReference>
<dbReference type="PANTHER" id="PTHR31906">
    <property type="entry name" value="PLASTID-LIPID-ASSOCIATED PROTEIN 4, CHLOROPLASTIC-RELATED"/>
    <property type="match status" value="1"/>
</dbReference>
<proteinExistence type="predicted"/>
<feature type="chain" id="PRO_5040240419" description="Plastid lipid-associated protein/fibrillin conserved domain-containing protein" evidence="3">
    <location>
        <begin position="25"/>
        <end position="318"/>
    </location>
</feature>
<dbReference type="InterPro" id="IPR006843">
    <property type="entry name" value="PAP/fibrillin_dom"/>
</dbReference>
<evidence type="ECO:0000259" key="4">
    <source>
        <dbReference type="Pfam" id="PF04755"/>
    </source>
</evidence>
<comment type="subcellular location">
    <subcellularLocation>
        <location evidence="1">Plastid</location>
    </subcellularLocation>
</comment>
<evidence type="ECO:0000313" key="5">
    <source>
        <dbReference type="EMBL" id="CAB9503842.1"/>
    </source>
</evidence>
<name>A0A9N8DJI5_9STRA</name>
<keyword evidence="6" id="KW-1185">Reference proteome</keyword>
<organism evidence="5 6">
    <name type="scientific">Seminavis robusta</name>
    <dbReference type="NCBI Taxonomy" id="568900"/>
    <lineage>
        <taxon>Eukaryota</taxon>
        <taxon>Sar</taxon>
        <taxon>Stramenopiles</taxon>
        <taxon>Ochrophyta</taxon>
        <taxon>Bacillariophyta</taxon>
        <taxon>Bacillariophyceae</taxon>
        <taxon>Bacillariophycidae</taxon>
        <taxon>Naviculales</taxon>
        <taxon>Naviculaceae</taxon>
        <taxon>Seminavis</taxon>
    </lineage>
</organism>
<dbReference type="Proteomes" id="UP001153069">
    <property type="component" value="Unassembled WGS sequence"/>
</dbReference>